<feature type="active site" evidence="7">
    <location>
        <position position="77"/>
    </location>
</feature>
<dbReference type="NCBIfam" id="TIGR01942">
    <property type="entry name" value="pcnB"/>
    <property type="match status" value="1"/>
</dbReference>
<dbReference type="Gene3D" id="3.30.460.10">
    <property type="entry name" value="Beta Polymerase, domain 2"/>
    <property type="match status" value="1"/>
</dbReference>
<dbReference type="Proteomes" id="UP001165393">
    <property type="component" value="Unassembled WGS sequence"/>
</dbReference>
<evidence type="ECO:0000313" key="14">
    <source>
        <dbReference type="Proteomes" id="UP001165393"/>
    </source>
</evidence>
<evidence type="ECO:0000259" key="11">
    <source>
        <dbReference type="Pfam" id="PF12626"/>
    </source>
</evidence>
<keyword evidence="3 7" id="KW-0547">Nucleotide-binding</keyword>
<evidence type="ECO:0000256" key="5">
    <source>
        <dbReference type="ARBA" id="ARBA00022884"/>
    </source>
</evidence>
<comment type="catalytic activity">
    <reaction evidence="7">
        <text>RNA(n) + ATP = RNA(n)-3'-adenine ribonucleotide + diphosphate</text>
        <dbReference type="Rhea" id="RHEA:11332"/>
        <dbReference type="Rhea" id="RHEA-COMP:14527"/>
        <dbReference type="Rhea" id="RHEA-COMP:17347"/>
        <dbReference type="ChEBI" id="CHEBI:30616"/>
        <dbReference type="ChEBI" id="CHEBI:33019"/>
        <dbReference type="ChEBI" id="CHEBI:140395"/>
        <dbReference type="ChEBI" id="CHEBI:173115"/>
        <dbReference type="EC" id="2.7.7.19"/>
    </reaction>
</comment>
<comment type="similarity">
    <text evidence="7 8">Belongs to the tRNA nucleotidyltransferase/poly(A) polymerase family.</text>
</comment>
<evidence type="ECO:0000259" key="12">
    <source>
        <dbReference type="Pfam" id="PF12627"/>
    </source>
</evidence>
<dbReference type="InterPro" id="IPR025866">
    <property type="entry name" value="PolyA_pol_arg_C_dom"/>
</dbReference>
<dbReference type="InterPro" id="IPR032828">
    <property type="entry name" value="PolyA_RNA-bd"/>
</dbReference>
<keyword evidence="1 7" id="KW-0507">mRNA processing</keyword>
<dbReference type="PANTHER" id="PTHR43051:SF1">
    <property type="entry name" value="POLYNUCLEOTIDE ADENYLYLTRANSFERASE FAMILY PROTEIN"/>
    <property type="match status" value="1"/>
</dbReference>
<dbReference type="GO" id="GO:0005524">
    <property type="term" value="F:ATP binding"/>
    <property type="evidence" value="ECO:0007669"/>
    <property type="project" value="UniProtKB-UniRule"/>
</dbReference>
<feature type="domain" description="Poly A polymerase head" evidence="10">
    <location>
        <begin position="59"/>
        <end position="188"/>
    </location>
</feature>
<dbReference type="EC" id="2.7.7.19" evidence="7"/>
<dbReference type="EMBL" id="JAMQGP010000001">
    <property type="protein sequence ID" value="MCM2678759.1"/>
    <property type="molecule type" value="Genomic_DNA"/>
</dbReference>
<dbReference type="InterPro" id="IPR002646">
    <property type="entry name" value="PolA_pol_head_dom"/>
</dbReference>
<sequence length="466" mass="52783">MVLNRVLNLFRRSATTNTSDTEGLQATVIPRSEHGISRQQLSPSALKVMYRLNKQGFEAYLVGGGVRDLLLGQQPKDFDIVTNARPEQVKKLFHNCRLIGRRFRLAHIMFGREIIEVATMRGHHDDSKSNQVSKLDDAGMIVRDNVYGTIEEDAERRDFTINAIYYSIADYSLLDFANGIDAINNRRIEIIGDPVERYREDPVRMIRAVRFATKLDMTIEPRTADPIHDLAHLLGSIPAARLFDEICKLLLAGKAEENFQMLREFGLLEALFPDLVTFLDSDATEADEAFILAALRNTDERVNNDQSVTPAFIYAAMLWPLVEFNARELATESELGPSEAFQIAASEVLDRQQKRTAVPKRFSLVSRDIWSLQLRLPNRQGKRAEKLSTHPKIRAAFDFLLLRGEVYGGELKPLAEWWQQYLTSTGDKRASLIKEVAGSGSAGKRPGSRRRRRRTSPNKPKKDAES</sequence>
<dbReference type="AlphaFoldDB" id="A0AA42B6K2"/>
<name>A0AA42B6K2_9GAMM</name>
<dbReference type="GO" id="GO:0003723">
    <property type="term" value="F:RNA binding"/>
    <property type="evidence" value="ECO:0007669"/>
    <property type="project" value="UniProtKB-UniRule"/>
</dbReference>
<dbReference type="FunFam" id="3.30.460.10:FF:000035">
    <property type="entry name" value="Poly(A) polymerase I"/>
    <property type="match status" value="1"/>
</dbReference>
<feature type="compositionally biased region" description="Basic residues" evidence="9">
    <location>
        <begin position="446"/>
        <end position="456"/>
    </location>
</feature>
<keyword evidence="14" id="KW-1185">Reference proteome</keyword>
<evidence type="ECO:0000256" key="2">
    <source>
        <dbReference type="ARBA" id="ARBA00022679"/>
    </source>
</evidence>
<evidence type="ECO:0000256" key="8">
    <source>
        <dbReference type="RuleBase" id="RU003953"/>
    </source>
</evidence>
<evidence type="ECO:0000259" key="10">
    <source>
        <dbReference type="Pfam" id="PF01743"/>
    </source>
</evidence>
<feature type="active site" evidence="7">
    <location>
        <position position="79"/>
    </location>
</feature>
<feature type="active site" evidence="7">
    <location>
        <position position="158"/>
    </location>
</feature>
<reference evidence="13 14" key="1">
    <citation type="journal article" date="2013" name="Antonie Van Leeuwenhoek">
        <title>Echinimonas agarilytica gen. nov., sp. nov., a new gammaproteobacterium isolated from the sea urchin Strongylocentrotus intermedius.</title>
        <authorList>
            <person name="Nedashkovskaya O.I."/>
            <person name="Stenkova A.M."/>
            <person name="Zhukova N.V."/>
            <person name="Van Trappen S."/>
            <person name="Lee J.S."/>
            <person name="Kim S.B."/>
        </authorList>
    </citation>
    <scope>NUCLEOTIDE SEQUENCE [LARGE SCALE GENOMIC DNA]</scope>
    <source>
        <strain evidence="13 14">KMM 6351</strain>
    </source>
</reference>
<feature type="domain" description="Polymerase A arginine-rich C-terminal" evidence="11">
    <location>
        <begin position="335"/>
        <end position="453"/>
    </location>
</feature>
<dbReference type="GO" id="GO:1990817">
    <property type="term" value="F:poly(A) RNA polymerase activity"/>
    <property type="evidence" value="ECO:0007669"/>
    <property type="project" value="UniProtKB-UniRule"/>
</dbReference>
<evidence type="ECO:0000256" key="3">
    <source>
        <dbReference type="ARBA" id="ARBA00022741"/>
    </source>
</evidence>
<dbReference type="Pfam" id="PF12627">
    <property type="entry name" value="PolyA_pol_RNAbd"/>
    <property type="match status" value="1"/>
</dbReference>
<dbReference type="CDD" id="cd05398">
    <property type="entry name" value="NT_ClassII-CCAase"/>
    <property type="match status" value="1"/>
</dbReference>
<evidence type="ECO:0000256" key="6">
    <source>
        <dbReference type="ARBA" id="ARBA00023163"/>
    </source>
</evidence>
<comment type="caution">
    <text evidence="13">The sequence shown here is derived from an EMBL/GenBank/DDBJ whole genome shotgun (WGS) entry which is preliminary data.</text>
</comment>
<accession>A0AA42B6K2</accession>
<dbReference type="HAMAP" id="MF_00957">
    <property type="entry name" value="PolyA_pol"/>
    <property type="match status" value="1"/>
</dbReference>
<dbReference type="InterPro" id="IPR043519">
    <property type="entry name" value="NT_sf"/>
</dbReference>
<keyword evidence="13" id="KW-0548">Nucleotidyltransferase</keyword>
<dbReference type="PANTHER" id="PTHR43051">
    <property type="entry name" value="POLYNUCLEOTIDE ADENYLYLTRANSFERASE FAMILY PROTEIN"/>
    <property type="match status" value="1"/>
</dbReference>
<keyword evidence="5 7" id="KW-0694">RNA-binding</keyword>
<gene>
    <name evidence="7 13" type="primary">pcnB</name>
    <name evidence="13" type="ORF">NAF29_03605</name>
</gene>
<proteinExistence type="inferred from homology"/>
<dbReference type="Pfam" id="PF01743">
    <property type="entry name" value="PolyA_pol"/>
    <property type="match status" value="1"/>
</dbReference>
<dbReference type="GO" id="GO:0006397">
    <property type="term" value="P:mRNA processing"/>
    <property type="evidence" value="ECO:0007669"/>
    <property type="project" value="UniProtKB-KW"/>
</dbReference>
<dbReference type="SUPFAM" id="SSF81891">
    <property type="entry name" value="Poly A polymerase C-terminal region-like"/>
    <property type="match status" value="1"/>
</dbReference>
<evidence type="ECO:0000256" key="7">
    <source>
        <dbReference type="HAMAP-Rule" id="MF_00957"/>
    </source>
</evidence>
<evidence type="ECO:0000256" key="9">
    <source>
        <dbReference type="SAM" id="MobiDB-lite"/>
    </source>
</evidence>
<feature type="domain" description="tRNA nucleotidyltransferase/poly(A) polymerase RNA and SrmB- binding" evidence="12">
    <location>
        <begin position="216"/>
        <end position="275"/>
    </location>
</feature>
<evidence type="ECO:0000256" key="4">
    <source>
        <dbReference type="ARBA" id="ARBA00022840"/>
    </source>
</evidence>
<comment type="function">
    <text evidence="7">Adds poly(A) tail to the 3' end of many RNAs, which usually targets these RNAs for decay. Plays a significant role in the global control of gene expression, through influencing the rate of transcript degradation, and in the general RNA quality control.</text>
</comment>
<keyword evidence="6 7" id="KW-0804">Transcription</keyword>
<evidence type="ECO:0000256" key="1">
    <source>
        <dbReference type="ARBA" id="ARBA00022664"/>
    </source>
</evidence>
<dbReference type="SUPFAM" id="SSF81301">
    <property type="entry name" value="Nucleotidyltransferase"/>
    <property type="match status" value="1"/>
</dbReference>
<organism evidence="13 14">
    <name type="scientific">Echinimonas agarilytica</name>
    <dbReference type="NCBI Taxonomy" id="1215918"/>
    <lineage>
        <taxon>Bacteria</taxon>
        <taxon>Pseudomonadati</taxon>
        <taxon>Pseudomonadota</taxon>
        <taxon>Gammaproteobacteria</taxon>
        <taxon>Alteromonadales</taxon>
        <taxon>Echinimonadaceae</taxon>
        <taxon>Echinimonas</taxon>
    </lineage>
</organism>
<dbReference type="Gene3D" id="1.10.3090.10">
    <property type="entry name" value="cca-adding enzyme, domain 2"/>
    <property type="match status" value="1"/>
</dbReference>
<protein>
    <recommendedName>
        <fullName evidence="7">Poly(A) polymerase I</fullName>
        <shortName evidence="7">PAP I</shortName>
        <ecNumber evidence="7">2.7.7.19</ecNumber>
    </recommendedName>
</protein>
<dbReference type="InterPro" id="IPR010206">
    <property type="entry name" value="PolA_pol_I"/>
</dbReference>
<dbReference type="GO" id="GO:0043633">
    <property type="term" value="P:polyadenylation-dependent RNA catabolic process"/>
    <property type="evidence" value="ECO:0007669"/>
    <property type="project" value="InterPro"/>
</dbReference>
<dbReference type="InterPro" id="IPR052191">
    <property type="entry name" value="tRNA_ntf/polyA_polymerase_I"/>
</dbReference>
<keyword evidence="4 7" id="KW-0067">ATP-binding</keyword>
<dbReference type="Pfam" id="PF12626">
    <property type="entry name" value="PolyA_pol_arg_C"/>
    <property type="match status" value="1"/>
</dbReference>
<keyword evidence="2 7" id="KW-0808">Transferase</keyword>
<feature type="region of interest" description="Disordered" evidence="9">
    <location>
        <begin position="434"/>
        <end position="466"/>
    </location>
</feature>
<evidence type="ECO:0000313" key="13">
    <source>
        <dbReference type="EMBL" id="MCM2678759.1"/>
    </source>
</evidence>